<feature type="transmembrane region" description="Helical" evidence="1">
    <location>
        <begin position="27"/>
        <end position="47"/>
    </location>
</feature>
<keyword evidence="1" id="KW-1133">Transmembrane helix</keyword>
<dbReference type="AlphaFoldDB" id="X1RZ46"/>
<evidence type="ECO:0000256" key="1">
    <source>
        <dbReference type="SAM" id="Phobius"/>
    </source>
</evidence>
<dbReference type="EMBL" id="BARW01006071">
    <property type="protein sequence ID" value="GAI85928.1"/>
    <property type="molecule type" value="Genomic_DNA"/>
</dbReference>
<evidence type="ECO:0000313" key="2">
    <source>
        <dbReference type="EMBL" id="GAI85928.1"/>
    </source>
</evidence>
<comment type="caution">
    <text evidence="2">The sequence shown here is derived from an EMBL/GenBank/DDBJ whole genome shotgun (WGS) entry which is preliminary data.</text>
</comment>
<sequence>MREEKEIREALKKLKDEHLRGMRQPRVFSIIGMLTLVAMVDTLEWVLGDKERLPDFV</sequence>
<name>X1RZ46_9ZZZZ</name>
<proteinExistence type="predicted"/>
<accession>X1RZ46</accession>
<protein>
    <submittedName>
        <fullName evidence="2">Uncharacterized protein</fullName>
    </submittedName>
</protein>
<reference evidence="2" key="1">
    <citation type="journal article" date="2014" name="Front. Microbiol.">
        <title>High frequency of phylogenetically diverse reductive dehalogenase-homologous genes in deep subseafloor sedimentary metagenomes.</title>
        <authorList>
            <person name="Kawai M."/>
            <person name="Futagami T."/>
            <person name="Toyoda A."/>
            <person name="Takaki Y."/>
            <person name="Nishi S."/>
            <person name="Hori S."/>
            <person name="Arai W."/>
            <person name="Tsubouchi T."/>
            <person name="Morono Y."/>
            <person name="Uchiyama I."/>
            <person name="Ito T."/>
            <person name="Fujiyama A."/>
            <person name="Inagaki F."/>
            <person name="Takami H."/>
        </authorList>
    </citation>
    <scope>NUCLEOTIDE SEQUENCE</scope>
    <source>
        <strain evidence="2">Expedition CK06-06</strain>
    </source>
</reference>
<gene>
    <name evidence="2" type="ORF">S12H4_12707</name>
</gene>
<keyword evidence="1" id="KW-0472">Membrane</keyword>
<keyword evidence="1" id="KW-0812">Transmembrane</keyword>
<organism evidence="2">
    <name type="scientific">marine sediment metagenome</name>
    <dbReference type="NCBI Taxonomy" id="412755"/>
    <lineage>
        <taxon>unclassified sequences</taxon>
        <taxon>metagenomes</taxon>
        <taxon>ecological metagenomes</taxon>
    </lineage>
</organism>